<dbReference type="Proteomes" id="UP000632222">
    <property type="component" value="Unassembled WGS sequence"/>
</dbReference>
<dbReference type="Pfam" id="PF22422">
    <property type="entry name" value="MGH1-like_GH"/>
    <property type="match status" value="2"/>
</dbReference>
<dbReference type="PANTHER" id="PTHR10412">
    <property type="entry name" value="MANNOSYL-OLIGOSACCHARIDE GLUCOSIDASE"/>
    <property type="match status" value="1"/>
</dbReference>
<dbReference type="PANTHER" id="PTHR10412:SF10">
    <property type="entry name" value="GLYCOSYL HYDROLASE FAMILY 63 C-TERMINAL DOMAIN-CONTAINING PROTEIN"/>
    <property type="match status" value="1"/>
</dbReference>
<name>A0ABQ2DDT6_9DEIO</name>
<evidence type="ECO:0000313" key="2">
    <source>
        <dbReference type="EMBL" id="GGJ54696.1"/>
    </source>
</evidence>
<evidence type="ECO:0000313" key="3">
    <source>
        <dbReference type="Proteomes" id="UP000632222"/>
    </source>
</evidence>
<proteinExistence type="predicted"/>
<sequence length="878" mass="102130">MRLLPEQKRLIEDRERTKNWKRWGPYLSDRQWGTVREDYSEDGNVWTSFTHDQARSRAYRWGEDGLLGITDRECRLCFALALWNEHDPILKERLYGLTGPEGNHGEDVKELYYHLDSSPTHSYLKSLYKYPQQAFPYQRLLEENRKRTRQDPEFEILDTGIFDQGYFDVCAEYAKNTPDDLLVRISISNRGSERAAVHVLPTLWFRNTWSWGRTGEGYWAKPSLTLQDGHLLAKHPTLGEFHLHAQDAPLRWLFTDNETNFERLFSTPNPNPHTKDAFHEFLVQGNKEAVNPDQIGTRAAAHYRLELDPGETRVLHFRLHDTQETPAALFGEDFEKVFAQRIQETDLYYGQVLYGVPEAESKVARQAYAGLLHSKQFYWYVVQDWLQGDPTQPRPPLKHQMGRNAEWEHLYNRDIISMPDKWEYPWYAAWDLAFHMLPMAQIDGDYAREQIVLFLREWYMHLSGRLPAYEFNFNDVNPPVHAWAAWKVYQASGLPGNRDTVFLKRVFQKLTLNFTWWVNRKDKDGNNLFAGGFLGLDNIGVFDRSKPLQGWTVEQADGTAWMAFYATTMLNIALELAKDDPAYEDMASKYFEHFLVIADAINTLGGNGLWDEEDGFYYDILNIGDVTFPMKVRSLVGLLPLIAVVQLDQKTLEHLPGFSKRMNWLLQNRPDLGDHISNMTFSTQDLVTRRLLALPSKDRLGRVLGYLLDEKEFLSPYGIRSVSRYHEEHPYTLKIEDVEYTVKYAPGESDIPMFGGNSNWRGPIWFPINMLIIDALENYARFFEDDLQVDCPSNSGQRMNLREVAAELKRRLIRMFLPDEYGHRPIHGGQEKYASDPHFKDLLLFHEYFHGENAKGLGASHQTGWTALVASLIQPDEE</sequence>
<dbReference type="RefSeq" id="WP_189007634.1">
    <property type="nucleotide sequence ID" value="NZ_BMOD01000030.1"/>
</dbReference>
<feature type="domain" description="Mannosylglycerate hydrolase MGH1-like glycoside hydrolase" evidence="1">
    <location>
        <begin position="424"/>
        <end position="648"/>
    </location>
</feature>
<reference evidence="3" key="1">
    <citation type="journal article" date="2019" name="Int. J. Syst. Evol. Microbiol.">
        <title>The Global Catalogue of Microorganisms (GCM) 10K type strain sequencing project: providing services to taxonomists for standard genome sequencing and annotation.</title>
        <authorList>
            <consortium name="The Broad Institute Genomics Platform"/>
            <consortium name="The Broad Institute Genome Sequencing Center for Infectious Disease"/>
            <person name="Wu L."/>
            <person name="Ma J."/>
        </authorList>
    </citation>
    <scope>NUCLEOTIDE SEQUENCE [LARGE SCALE GENOMIC DNA]</scope>
    <source>
        <strain evidence="3">JCM 14370</strain>
    </source>
</reference>
<comment type="caution">
    <text evidence="2">The sequence shown here is derived from an EMBL/GenBank/DDBJ whole genome shotgun (WGS) entry which is preliminary data.</text>
</comment>
<dbReference type="InterPro" id="IPR008928">
    <property type="entry name" value="6-hairpin_glycosidase_sf"/>
</dbReference>
<keyword evidence="3" id="KW-1185">Reference proteome</keyword>
<dbReference type="Gene3D" id="1.50.10.10">
    <property type="match status" value="2"/>
</dbReference>
<dbReference type="SUPFAM" id="SSF48208">
    <property type="entry name" value="Six-hairpin glycosidases"/>
    <property type="match status" value="1"/>
</dbReference>
<organism evidence="2 3">
    <name type="scientific">Deinococcus roseus</name>
    <dbReference type="NCBI Taxonomy" id="392414"/>
    <lineage>
        <taxon>Bacteria</taxon>
        <taxon>Thermotogati</taxon>
        <taxon>Deinococcota</taxon>
        <taxon>Deinococci</taxon>
        <taxon>Deinococcales</taxon>
        <taxon>Deinococcaceae</taxon>
        <taxon>Deinococcus</taxon>
    </lineage>
</organism>
<dbReference type="InterPro" id="IPR004888">
    <property type="entry name" value="Glycoside_hydrolase_63"/>
</dbReference>
<dbReference type="InterPro" id="IPR012341">
    <property type="entry name" value="6hp_glycosidase-like_sf"/>
</dbReference>
<evidence type="ECO:0000259" key="1">
    <source>
        <dbReference type="Pfam" id="PF22422"/>
    </source>
</evidence>
<protein>
    <submittedName>
        <fullName evidence="2">Glucosidase</fullName>
    </submittedName>
</protein>
<feature type="domain" description="Mannosylglycerate hydrolase MGH1-like glycoside hydrolase" evidence="1">
    <location>
        <begin position="694"/>
        <end position="815"/>
    </location>
</feature>
<dbReference type="InterPro" id="IPR054491">
    <property type="entry name" value="MGH1-like_GH"/>
</dbReference>
<dbReference type="EMBL" id="BMOD01000030">
    <property type="protein sequence ID" value="GGJ54696.1"/>
    <property type="molecule type" value="Genomic_DNA"/>
</dbReference>
<gene>
    <name evidence="2" type="ORF">GCM10008938_45970</name>
</gene>
<accession>A0ABQ2DDT6</accession>